<proteinExistence type="predicted"/>
<dbReference type="Proteomes" id="UP000749471">
    <property type="component" value="Unassembled WGS sequence"/>
</dbReference>
<keyword evidence="3" id="KW-1185">Reference proteome</keyword>
<evidence type="ECO:0000313" key="2">
    <source>
        <dbReference type="EMBL" id="MBU5437754.1"/>
    </source>
</evidence>
<dbReference type="EMBL" id="JAHLPM010000004">
    <property type="protein sequence ID" value="MBU5437754.1"/>
    <property type="molecule type" value="Genomic_DNA"/>
</dbReference>
<accession>A0ABS6E6A7</accession>
<reference evidence="2 3" key="1">
    <citation type="submission" date="2021-06" db="EMBL/GenBank/DDBJ databases">
        <authorList>
            <person name="Sun Q."/>
            <person name="Li D."/>
        </authorList>
    </citation>
    <scope>NUCLEOTIDE SEQUENCE [LARGE SCALE GENOMIC DNA]</scope>
    <source>
        <strain evidence="2 3">MSJ-40</strain>
    </source>
</reference>
<organism evidence="2 3">
    <name type="scientific">Tissierella simiarum</name>
    <dbReference type="NCBI Taxonomy" id="2841534"/>
    <lineage>
        <taxon>Bacteria</taxon>
        <taxon>Bacillati</taxon>
        <taxon>Bacillota</taxon>
        <taxon>Tissierellia</taxon>
        <taxon>Tissierellales</taxon>
        <taxon>Tissierellaceae</taxon>
        <taxon>Tissierella</taxon>
    </lineage>
</organism>
<gene>
    <name evidence="2" type="ORF">KQI42_07030</name>
</gene>
<dbReference type="RefSeq" id="WP_216518146.1">
    <property type="nucleotide sequence ID" value="NZ_JAHLPM010000004.1"/>
</dbReference>
<keyword evidence="1" id="KW-0472">Membrane</keyword>
<evidence type="ECO:0000256" key="1">
    <source>
        <dbReference type="SAM" id="Phobius"/>
    </source>
</evidence>
<keyword evidence="1" id="KW-0812">Transmembrane</keyword>
<sequence>MRRYYYRYRYKTKKIIGIALGIVGGLILINVIPIGFLLFIIGIALLIMGLLILKIK</sequence>
<evidence type="ECO:0000313" key="3">
    <source>
        <dbReference type="Proteomes" id="UP000749471"/>
    </source>
</evidence>
<protein>
    <submittedName>
        <fullName evidence="2">Uncharacterized protein</fullName>
    </submittedName>
</protein>
<name>A0ABS6E6A7_9FIRM</name>
<comment type="caution">
    <text evidence="2">The sequence shown here is derived from an EMBL/GenBank/DDBJ whole genome shotgun (WGS) entry which is preliminary data.</text>
</comment>
<feature type="transmembrane region" description="Helical" evidence="1">
    <location>
        <begin position="35"/>
        <end position="53"/>
    </location>
</feature>
<keyword evidence="1" id="KW-1133">Transmembrane helix</keyword>